<organism evidence="5 6">
    <name type="scientific">Nisaea acidiphila</name>
    <dbReference type="NCBI Taxonomy" id="1862145"/>
    <lineage>
        <taxon>Bacteria</taxon>
        <taxon>Pseudomonadati</taxon>
        <taxon>Pseudomonadota</taxon>
        <taxon>Alphaproteobacteria</taxon>
        <taxon>Rhodospirillales</taxon>
        <taxon>Thalassobaculaceae</taxon>
        <taxon>Nisaea</taxon>
    </lineage>
</organism>
<sequence>MNDTASPKTFLPYGRQQIDAEDEQAVLDVLRGDWLTTGPAVDAYEEAFADRVGAQHAVACSSGTAGLHMAAIAIGLDFGDVVVVPSVTFLATANAVRYVNADVLFADVDPETGLVGAEQIARAIAGLSEGTVKAIFPVHLTGHTVDIASLRSAFPHLAMVEDACHALGGEYDAGKGMVPVGSCPLGGITMFSTHPVKTIATGEGGVLTTNSQVLANRLRWARNHGMVREPERFQNRVMGFENGEAAPWYYEMHLPGYNYRLSDVNAALGLSQLRKLDRFVARRRALRQRYAERIDALGPHVAMQKVAQGCNPAWHLAVALIDFAALGTTRTAVMNALRDRGIGTQVHYIPVHRQPYYAKRYGPLNLPGADAYYARCLSLPLFPAMEESDVDRVVDELADVLKL</sequence>
<keyword evidence="3 4" id="KW-0663">Pyridoxal phosphate</keyword>
<protein>
    <submittedName>
        <fullName evidence="5">UDP-4-amino-4, 6-dideoxy-N-acetyl-beta-L-altrosamine transaminase</fullName>
        <ecNumber evidence="5">2.6.1.92</ecNumber>
    </submittedName>
</protein>
<dbReference type="GO" id="GO:0000271">
    <property type="term" value="P:polysaccharide biosynthetic process"/>
    <property type="evidence" value="ECO:0007669"/>
    <property type="project" value="TreeGrafter"/>
</dbReference>
<dbReference type="Pfam" id="PF01041">
    <property type="entry name" value="DegT_DnrJ_EryC1"/>
    <property type="match status" value="1"/>
</dbReference>
<dbReference type="RefSeq" id="WP_257768022.1">
    <property type="nucleotide sequence ID" value="NZ_CP102480.1"/>
</dbReference>
<dbReference type="EMBL" id="CP102480">
    <property type="protein sequence ID" value="UUX49397.1"/>
    <property type="molecule type" value="Genomic_DNA"/>
</dbReference>
<name>A0A9J7AVG2_9PROT</name>
<evidence type="ECO:0000256" key="1">
    <source>
        <dbReference type="ARBA" id="ARBA00037999"/>
    </source>
</evidence>
<dbReference type="InterPro" id="IPR015422">
    <property type="entry name" value="PyrdxlP-dep_Trfase_small"/>
</dbReference>
<dbReference type="SUPFAM" id="SSF53383">
    <property type="entry name" value="PLP-dependent transferases"/>
    <property type="match status" value="1"/>
</dbReference>
<dbReference type="PANTHER" id="PTHR30244:SF34">
    <property type="entry name" value="DTDP-4-AMINO-4,6-DIDEOXYGALACTOSE TRANSAMINASE"/>
    <property type="match status" value="1"/>
</dbReference>
<dbReference type="InterPro" id="IPR020026">
    <property type="entry name" value="PseC"/>
</dbReference>
<dbReference type="Proteomes" id="UP001060336">
    <property type="component" value="Chromosome"/>
</dbReference>
<reference evidence="5" key="1">
    <citation type="submission" date="2022-08" db="EMBL/GenBank/DDBJ databases">
        <title>Nisaea acidiphila sp. nov., isolated from a marine algal debris and emended description of the genus Nisaea Urios et al. 2008.</title>
        <authorList>
            <person name="Kwon K."/>
        </authorList>
    </citation>
    <scope>NUCLEOTIDE SEQUENCE</scope>
    <source>
        <strain evidence="5">MEBiC11861</strain>
    </source>
</reference>
<dbReference type="PANTHER" id="PTHR30244">
    <property type="entry name" value="TRANSAMINASE"/>
    <property type="match status" value="1"/>
</dbReference>
<dbReference type="KEGG" id="naci:NUH88_18595"/>
<gene>
    <name evidence="5" type="primary">pseC</name>
    <name evidence="5" type="ORF">NUH88_18595</name>
</gene>
<evidence type="ECO:0000313" key="6">
    <source>
        <dbReference type="Proteomes" id="UP001060336"/>
    </source>
</evidence>
<evidence type="ECO:0000313" key="5">
    <source>
        <dbReference type="EMBL" id="UUX49397.1"/>
    </source>
</evidence>
<dbReference type="GO" id="GO:0008483">
    <property type="term" value="F:transaminase activity"/>
    <property type="evidence" value="ECO:0007669"/>
    <property type="project" value="UniProtKB-KW"/>
</dbReference>
<keyword evidence="6" id="KW-1185">Reference proteome</keyword>
<feature type="modified residue" description="N6-(pyridoxal phosphate)lysine" evidence="3">
    <location>
        <position position="197"/>
    </location>
</feature>
<evidence type="ECO:0000256" key="2">
    <source>
        <dbReference type="PIRSR" id="PIRSR000390-1"/>
    </source>
</evidence>
<dbReference type="InterPro" id="IPR015424">
    <property type="entry name" value="PyrdxlP-dep_Trfase"/>
</dbReference>
<dbReference type="EC" id="2.6.1.92" evidence="5"/>
<dbReference type="InterPro" id="IPR000653">
    <property type="entry name" value="DegT/StrS_aminotransferase"/>
</dbReference>
<proteinExistence type="inferred from homology"/>
<accession>A0A9J7AVG2</accession>
<dbReference type="CDD" id="cd00616">
    <property type="entry name" value="AHBA_syn"/>
    <property type="match status" value="1"/>
</dbReference>
<dbReference type="InterPro" id="IPR015421">
    <property type="entry name" value="PyrdxlP-dep_Trfase_major"/>
</dbReference>
<comment type="similarity">
    <text evidence="1 4">Belongs to the DegT/DnrJ/EryC1 family.</text>
</comment>
<dbReference type="PIRSF" id="PIRSF000390">
    <property type="entry name" value="PLP_StrS"/>
    <property type="match status" value="1"/>
</dbReference>
<keyword evidence="5" id="KW-0032">Aminotransferase</keyword>
<evidence type="ECO:0000256" key="3">
    <source>
        <dbReference type="PIRSR" id="PIRSR000390-2"/>
    </source>
</evidence>
<dbReference type="AlphaFoldDB" id="A0A9J7AVG2"/>
<dbReference type="GO" id="GO:0030170">
    <property type="term" value="F:pyridoxal phosphate binding"/>
    <property type="evidence" value="ECO:0007669"/>
    <property type="project" value="TreeGrafter"/>
</dbReference>
<feature type="active site" description="Proton acceptor" evidence="2">
    <location>
        <position position="197"/>
    </location>
</feature>
<dbReference type="Gene3D" id="3.90.1150.10">
    <property type="entry name" value="Aspartate Aminotransferase, domain 1"/>
    <property type="match status" value="1"/>
</dbReference>
<evidence type="ECO:0000256" key="4">
    <source>
        <dbReference type="RuleBase" id="RU004508"/>
    </source>
</evidence>
<dbReference type="NCBIfam" id="TIGR03588">
    <property type="entry name" value="PseC"/>
    <property type="match status" value="1"/>
</dbReference>
<keyword evidence="5" id="KW-0808">Transferase</keyword>
<dbReference type="Gene3D" id="3.40.640.10">
    <property type="entry name" value="Type I PLP-dependent aspartate aminotransferase-like (Major domain)"/>
    <property type="match status" value="1"/>
</dbReference>